<sequence>MATDQPKPGDFVSPLSNEDETRLTKKRNFPDNDSASIDGPDASTACFKRARVGSASADSLTGNPLSFTRKCVPVKKAEEKTRVDKTDHSDIKPDNDMTTGPIPDMNQATTTFSQGYEAGFQAAYQAGFQSMFQLGYDRKARIKQPIKYDEESLGYQLVEEEPQMEEKPPRRRHLLNLKIPKGKNISEPSLAIQRLNNYVELSFKSKCRYSSRYSVPPVYPIIYSLLLSATLCYYRYSLLLSLLSATIATMATLCYYGYYGYITLFSAVYFLLNPCRSPIDDEC</sequence>
<dbReference type="STRING" id="413071.G9NAR6"/>
<feature type="transmembrane region" description="Helical" evidence="2">
    <location>
        <begin position="218"/>
        <end position="236"/>
    </location>
</feature>
<keyword evidence="4" id="KW-1185">Reference proteome</keyword>
<keyword evidence="2" id="KW-1133">Transmembrane helix</keyword>
<dbReference type="HOGENOM" id="CLU_983732_0_0_1"/>
<dbReference type="RefSeq" id="XP_013950133.1">
    <property type="nucleotide sequence ID" value="XM_014094658.1"/>
</dbReference>
<keyword evidence="2" id="KW-0812">Transmembrane</keyword>
<dbReference type="VEuPathDB" id="FungiDB:TRIVIDRAFT_65246"/>
<name>G9NAR6_HYPVG</name>
<keyword evidence="2" id="KW-0472">Membrane</keyword>
<dbReference type="InParanoid" id="G9NAR6"/>
<evidence type="ECO:0000313" key="4">
    <source>
        <dbReference type="Proteomes" id="UP000007115"/>
    </source>
</evidence>
<evidence type="ECO:0000256" key="2">
    <source>
        <dbReference type="SAM" id="Phobius"/>
    </source>
</evidence>
<dbReference type="Proteomes" id="UP000007115">
    <property type="component" value="Unassembled WGS sequence"/>
</dbReference>
<dbReference type="GeneID" id="25796690"/>
<dbReference type="AlphaFoldDB" id="G9NAR6"/>
<protein>
    <submittedName>
        <fullName evidence="3">Uncharacterized protein</fullName>
    </submittedName>
</protein>
<reference evidence="3 4" key="1">
    <citation type="journal article" date="2011" name="Genome Biol.">
        <title>Comparative genome sequence analysis underscores mycoparasitism as the ancestral life style of Trichoderma.</title>
        <authorList>
            <person name="Kubicek C.P."/>
            <person name="Herrera-Estrella A."/>
            <person name="Seidl-Seiboth V."/>
            <person name="Martinez D.A."/>
            <person name="Druzhinina I.S."/>
            <person name="Thon M."/>
            <person name="Zeilinger S."/>
            <person name="Casas-Flores S."/>
            <person name="Horwitz B.A."/>
            <person name="Mukherjee P.K."/>
            <person name="Mukherjee M."/>
            <person name="Kredics L."/>
            <person name="Alcaraz L.D."/>
            <person name="Aerts A."/>
            <person name="Antal Z."/>
            <person name="Atanasova L."/>
            <person name="Cervantes-Badillo M.G."/>
            <person name="Challacombe J."/>
            <person name="Chertkov O."/>
            <person name="McCluskey K."/>
            <person name="Coulpier F."/>
            <person name="Deshpande N."/>
            <person name="von Doehren H."/>
            <person name="Ebbole D.J."/>
            <person name="Esquivel-Naranjo E.U."/>
            <person name="Fekete E."/>
            <person name="Flipphi M."/>
            <person name="Glaser F."/>
            <person name="Gomez-Rodriguez E.Y."/>
            <person name="Gruber S."/>
            <person name="Han C."/>
            <person name="Henrissat B."/>
            <person name="Hermosa R."/>
            <person name="Hernandez-Onate M."/>
            <person name="Karaffa L."/>
            <person name="Kosti I."/>
            <person name="Le Crom S."/>
            <person name="Lindquist E."/>
            <person name="Lucas S."/>
            <person name="Luebeck M."/>
            <person name="Luebeck P.S."/>
            <person name="Margeot A."/>
            <person name="Metz B."/>
            <person name="Misra M."/>
            <person name="Nevalainen H."/>
            <person name="Omann M."/>
            <person name="Packer N."/>
            <person name="Perrone G."/>
            <person name="Uresti-Rivera E.E."/>
            <person name="Salamov A."/>
            <person name="Schmoll M."/>
            <person name="Seiboth B."/>
            <person name="Shapiro H."/>
            <person name="Sukno S."/>
            <person name="Tamayo-Ramos J.A."/>
            <person name="Tisch D."/>
            <person name="Wiest A."/>
            <person name="Wilkinson H.H."/>
            <person name="Zhang M."/>
            <person name="Coutinho P.M."/>
            <person name="Kenerley C.M."/>
            <person name="Monte E."/>
            <person name="Baker S.E."/>
            <person name="Grigoriev I.V."/>
        </authorList>
    </citation>
    <scope>NUCLEOTIDE SEQUENCE [LARGE SCALE GENOMIC DNA]</scope>
    <source>
        <strain evidence="4">Gv29-8 / FGSC 10586</strain>
    </source>
</reference>
<feature type="region of interest" description="Disordered" evidence="1">
    <location>
        <begin position="76"/>
        <end position="103"/>
    </location>
</feature>
<accession>G9NAR6</accession>
<feature type="region of interest" description="Disordered" evidence="1">
    <location>
        <begin position="1"/>
        <end position="43"/>
    </location>
</feature>
<comment type="caution">
    <text evidence="3">The sequence shown here is derived from an EMBL/GenBank/DDBJ whole genome shotgun (WGS) entry which is preliminary data.</text>
</comment>
<organism evidence="3 4">
    <name type="scientific">Hypocrea virens (strain Gv29-8 / FGSC 10586)</name>
    <name type="common">Gliocladium virens</name>
    <name type="synonym">Trichoderma virens</name>
    <dbReference type="NCBI Taxonomy" id="413071"/>
    <lineage>
        <taxon>Eukaryota</taxon>
        <taxon>Fungi</taxon>
        <taxon>Dikarya</taxon>
        <taxon>Ascomycota</taxon>
        <taxon>Pezizomycotina</taxon>
        <taxon>Sordariomycetes</taxon>
        <taxon>Hypocreomycetidae</taxon>
        <taxon>Hypocreales</taxon>
        <taxon>Hypocreaceae</taxon>
        <taxon>Trichoderma</taxon>
    </lineage>
</organism>
<feature type="compositionally biased region" description="Basic and acidic residues" evidence="1">
    <location>
        <begin position="76"/>
        <end position="95"/>
    </location>
</feature>
<dbReference type="EMBL" id="ABDF02000091">
    <property type="protein sequence ID" value="EHK15927.1"/>
    <property type="molecule type" value="Genomic_DNA"/>
</dbReference>
<evidence type="ECO:0000313" key="3">
    <source>
        <dbReference type="EMBL" id="EHK15927.1"/>
    </source>
</evidence>
<feature type="transmembrane region" description="Helical" evidence="2">
    <location>
        <begin position="242"/>
        <end position="272"/>
    </location>
</feature>
<evidence type="ECO:0000256" key="1">
    <source>
        <dbReference type="SAM" id="MobiDB-lite"/>
    </source>
</evidence>
<dbReference type="OrthoDB" id="4115400at2759"/>
<gene>
    <name evidence="3" type="ORF">TRIVIDRAFT_65246</name>
</gene>
<proteinExistence type="predicted"/>